<evidence type="ECO:0000259" key="9">
    <source>
        <dbReference type="PROSITE" id="PS51379"/>
    </source>
</evidence>
<dbReference type="GO" id="GO:0046872">
    <property type="term" value="F:metal ion binding"/>
    <property type="evidence" value="ECO:0007669"/>
    <property type="project" value="UniProtKB-KW"/>
</dbReference>
<evidence type="ECO:0000256" key="7">
    <source>
        <dbReference type="SAM" id="MobiDB-lite"/>
    </source>
</evidence>
<dbReference type="SUPFAM" id="SSF54862">
    <property type="entry name" value="4Fe-4S ferredoxins"/>
    <property type="match status" value="2"/>
</dbReference>
<feature type="transmembrane region" description="Helical" evidence="8">
    <location>
        <begin position="12"/>
        <end position="32"/>
    </location>
</feature>
<keyword evidence="8" id="KW-1133">Transmembrane helix</keyword>
<dbReference type="PANTHER" id="PTHR30176">
    <property type="entry name" value="FERREDOXIN-TYPE PROTEIN NAPH"/>
    <property type="match status" value="1"/>
</dbReference>
<feature type="transmembrane region" description="Helical" evidence="8">
    <location>
        <begin position="67"/>
        <end position="91"/>
    </location>
</feature>
<dbReference type="PROSITE" id="PS00198">
    <property type="entry name" value="4FE4S_FER_1"/>
    <property type="match status" value="2"/>
</dbReference>
<dbReference type="Pfam" id="PF12801">
    <property type="entry name" value="Fer4_5"/>
    <property type="match status" value="2"/>
</dbReference>
<dbReference type="EMBL" id="WVUD01000020">
    <property type="protein sequence ID" value="MYL83828.1"/>
    <property type="molecule type" value="Genomic_DNA"/>
</dbReference>
<keyword evidence="3" id="KW-0479">Metal-binding</keyword>
<keyword evidence="8" id="KW-0472">Membrane</keyword>
<organism evidence="10 11">
    <name type="scientific">Solidesulfovibrio aerotolerans</name>
    <dbReference type="NCBI Taxonomy" id="295255"/>
    <lineage>
        <taxon>Bacteria</taxon>
        <taxon>Pseudomonadati</taxon>
        <taxon>Thermodesulfobacteriota</taxon>
        <taxon>Desulfovibrionia</taxon>
        <taxon>Desulfovibrionales</taxon>
        <taxon>Desulfovibrionaceae</taxon>
        <taxon>Solidesulfovibrio</taxon>
    </lineage>
</organism>
<dbReference type="PROSITE" id="PS51379">
    <property type="entry name" value="4FE4S_FER_2"/>
    <property type="match status" value="4"/>
</dbReference>
<evidence type="ECO:0000256" key="8">
    <source>
        <dbReference type="SAM" id="Phobius"/>
    </source>
</evidence>
<keyword evidence="6" id="KW-0411">Iron-sulfur</keyword>
<dbReference type="RefSeq" id="WP_160961344.1">
    <property type="nucleotide sequence ID" value="NZ_WVUD01000020.1"/>
</dbReference>
<feature type="transmembrane region" description="Helical" evidence="8">
    <location>
        <begin position="290"/>
        <end position="315"/>
    </location>
</feature>
<comment type="caution">
    <text evidence="10">The sequence shown here is derived from an EMBL/GenBank/DDBJ whole genome shotgun (WGS) entry which is preliminary data.</text>
</comment>
<dbReference type="CDD" id="cd16373">
    <property type="entry name" value="DMSOR_beta_like"/>
    <property type="match status" value="1"/>
</dbReference>
<keyword evidence="4" id="KW-0249">Electron transport</keyword>
<sequence>MGIVTARRLSQGFFLLVFCWLCLVTTLGDGAFELRGWPVNWLLSLAPLTALATGLATGSLFAPLLWAVPVVIASLFLGRFFCGFACPLGTLNQLSGYLTRKTLGRAGRAEDNHPSPAQGLKYALLAFLLAAAVLGNVQTGLLDPLALLTRSASLAVLPLLDPRQGLGQAEARHYDGAWVVGLLLVAILALNALRPRFFCRYLCPLGAFFGLLTRFSPWRIGKADTGNCGTCRLCEEYCEGGCRPSGQLIVSECVLCLNCLDRCPTGRIGFAGRPSAAGEQPLPDFSRRGAVLVLASGTAGLLAAPLWSVGGVAGIGRNPGLIRPPGSLDEARFLARCIRCGQCMRVCPANVIQPAVTVAGAAGLWTPALDYRLGRAGCLPNCIACGQVCPTAAIRPLSIEEKRGLGDFAAAGPLRLGTAFVDRSRCLPWAMGRPCLVCQEVCPVSPKAITVREVFEPLRLPRLAVADSRGTVVTLAALPAVGRNLAAGDFFLRPAGLPQATPQRILGRAAAQLTLAAPLAEAAPGREVEIVVRLEQPHVDPAQCIGCGMCEHECPVSGLRAIRVTSENESRSGPGRMLAEAARQGGRSWRRKSFPA</sequence>
<dbReference type="InterPro" id="IPR017900">
    <property type="entry name" value="4Fe4S_Fe_S_CS"/>
</dbReference>
<keyword evidence="11" id="KW-1185">Reference proteome</keyword>
<feature type="domain" description="4Fe-4S ferredoxin-type" evidence="9">
    <location>
        <begin position="365"/>
        <end position="399"/>
    </location>
</feature>
<evidence type="ECO:0000313" key="10">
    <source>
        <dbReference type="EMBL" id="MYL83828.1"/>
    </source>
</evidence>
<dbReference type="Proteomes" id="UP000482487">
    <property type="component" value="Unassembled WGS sequence"/>
</dbReference>
<keyword evidence="5" id="KW-0408">Iron</keyword>
<gene>
    <name evidence="10" type="ORF">GTA51_11880</name>
</gene>
<evidence type="ECO:0000256" key="6">
    <source>
        <dbReference type="ARBA" id="ARBA00023014"/>
    </source>
</evidence>
<feature type="domain" description="4Fe-4S ferredoxin-type" evidence="9">
    <location>
        <begin position="244"/>
        <end position="273"/>
    </location>
</feature>
<keyword evidence="2" id="KW-0004">4Fe-4S</keyword>
<dbReference type="InterPro" id="IPR017896">
    <property type="entry name" value="4Fe4S_Fe-S-bd"/>
</dbReference>
<accession>A0A7C9MJC2</accession>
<evidence type="ECO:0000256" key="3">
    <source>
        <dbReference type="ARBA" id="ARBA00022723"/>
    </source>
</evidence>
<dbReference type="Pfam" id="PF00037">
    <property type="entry name" value="Fer4"/>
    <property type="match status" value="2"/>
</dbReference>
<reference evidence="10 11" key="1">
    <citation type="submission" date="2020-01" db="EMBL/GenBank/DDBJ databases">
        <title>Genome sequence of Desulfovibrio aerotolerans DSM 16695(T).</title>
        <authorList>
            <person name="Karnachuk O."/>
            <person name="Avakyan M."/>
            <person name="Mardanov A."/>
            <person name="Kadnikov V."/>
            <person name="Ravin N."/>
        </authorList>
    </citation>
    <scope>NUCLEOTIDE SEQUENCE [LARGE SCALE GENOMIC DNA]</scope>
    <source>
        <strain evidence="10 11">DSM 16695</strain>
    </source>
</reference>
<feature type="domain" description="4Fe-4S ferredoxin-type" evidence="9">
    <location>
        <begin position="535"/>
        <end position="564"/>
    </location>
</feature>
<feature type="transmembrane region" description="Helical" evidence="8">
    <location>
        <begin position="122"/>
        <end position="141"/>
    </location>
</feature>
<dbReference type="GO" id="GO:0005886">
    <property type="term" value="C:plasma membrane"/>
    <property type="evidence" value="ECO:0007669"/>
    <property type="project" value="TreeGrafter"/>
</dbReference>
<evidence type="ECO:0000256" key="4">
    <source>
        <dbReference type="ARBA" id="ARBA00022982"/>
    </source>
</evidence>
<dbReference type="Gene3D" id="3.30.70.20">
    <property type="match status" value="2"/>
</dbReference>
<proteinExistence type="predicted"/>
<keyword evidence="1" id="KW-0813">Transport</keyword>
<feature type="domain" description="4Fe-4S ferredoxin-type" evidence="9">
    <location>
        <begin position="324"/>
        <end position="357"/>
    </location>
</feature>
<keyword evidence="8" id="KW-0812">Transmembrane</keyword>
<dbReference type="OrthoDB" id="9808559at2"/>
<evidence type="ECO:0000256" key="2">
    <source>
        <dbReference type="ARBA" id="ARBA00022485"/>
    </source>
</evidence>
<dbReference type="PANTHER" id="PTHR30176:SF3">
    <property type="entry name" value="FERREDOXIN-TYPE PROTEIN NAPH"/>
    <property type="match status" value="1"/>
</dbReference>
<feature type="region of interest" description="Disordered" evidence="7">
    <location>
        <begin position="566"/>
        <end position="596"/>
    </location>
</feature>
<evidence type="ECO:0000256" key="5">
    <source>
        <dbReference type="ARBA" id="ARBA00023004"/>
    </source>
</evidence>
<dbReference type="InterPro" id="IPR051684">
    <property type="entry name" value="Electron_Trans/Redox"/>
</dbReference>
<name>A0A7C9MJC2_9BACT</name>
<dbReference type="AlphaFoldDB" id="A0A7C9MJC2"/>
<protein>
    <submittedName>
        <fullName evidence="10">4Fe-4S binding protein</fullName>
    </submittedName>
</protein>
<dbReference type="GO" id="GO:0051539">
    <property type="term" value="F:4 iron, 4 sulfur cluster binding"/>
    <property type="evidence" value="ECO:0007669"/>
    <property type="project" value="UniProtKB-KW"/>
</dbReference>
<evidence type="ECO:0000313" key="11">
    <source>
        <dbReference type="Proteomes" id="UP000482487"/>
    </source>
</evidence>
<feature type="transmembrane region" description="Helical" evidence="8">
    <location>
        <begin position="176"/>
        <end position="193"/>
    </location>
</feature>
<evidence type="ECO:0000256" key="1">
    <source>
        <dbReference type="ARBA" id="ARBA00022448"/>
    </source>
</evidence>
<feature type="transmembrane region" description="Helical" evidence="8">
    <location>
        <begin position="39"/>
        <end position="61"/>
    </location>
</feature>